<dbReference type="Gene3D" id="3.30.450.20">
    <property type="entry name" value="PAS domain"/>
    <property type="match status" value="1"/>
</dbReference>
<dbReference type="PROSITE" id="PS50887">
    <property type="entry name" value="GGDEF"/>
    <property type="match status" value="1"/>
</dbReference>
<dbReference type="EMBL" id="JAJHPV010000013">
    <property type="protein sequence ID" value="MCC6071948.1"/>
    <property type="molecule type" value="Genomic_DNA"/>
</dbReference>
<reference evidence="4 5" key="1">
    <citation type="submission" date="2021-11" db="EMBL/GenBank/DDBJ databases">
        <authorList>
            <person name="Huq M.A."/>
        </authorList>
    </citation>
    <scope>NUCLEOTIDE SEQUENCE [LARGE SCALE GENOMIC DNA]</scope>
    <source>
        <strain evidence="4 5">MAHUQ-52</strain>
    </source>
</reference>
<dbReference type="NCBIfam" id="TIGR00254">
    <property type="entry name" value="GGDEF"/>
    <property type="match status" value="1"/>
</dbReference>
<dbReference type="Proteomes" id="UP001198701">
    <property type="component" value="Unassembled WGS sequence"/>
</dbReference>
<protein>
    <submittedName>
        <fullName evidence="4">Diguanylate cyclase</fullName>
        <ecNumber evidence="4">2.7.7.65</ecNumber>
    </submittedName>
</protein>
<dbReference type="SUPFAM" id="SSF55785">
    <property type="entry name" value="PYP-like sensor domain (PAS domain)"/>
    <property type="match status" value="1"/>
</dbReference>
<feature type="domain" description="PAC" evidence="2">
    <location>
        <begin position="88"/>
        <end position="142"/>
    </location>
</feature>
<dbReference type="InterPro" id="IPR052163">
    <property type="entry name" value="DGC-Regulatory_Protein"/>
</dbReference>
<dbReference type="InterPro" id="IPR029787">
    <property type="entry name" value="Nucleotide_cyclase"/>
</dbReference>
<evidence type="ECO:0000259" key="2">
    <source>
        <dbReference type="PROSITE" id="PS50113"/>
    </source>
</evidence>
<dbReference type="PANTHER" id="PTHR46663">
    <property type="entry name" value="DIGUANYLATE CYCLASE DGCT-RELATED"/>
    <property type="match status" value="1"/>
</dbReference>
<dbReference type="GO" id="GO:0052621">
    <property type="term" value="F:diguanylate cyclase activity"/>
    <property type="evidence" value="ECO:0007669"/>
    <property type="project" value="UniProtKB-EC"/>
</dbReference>
<evidence type="ECO:0000259" key="3">
    <source>
        <dbReference type="PROSITE" id="PS50887"/>
    </source>
</evidence>
<dbReference type="InterPro" id="IPR000014">
    <property type="entry name" value="PAS"/>
</dbReference>
<dbReference type="SUPFAM" id="SSF55073">
    <property type="entry name" value="Nucleotide cyclase"/>
    <property type="match status" value="1"/>
</dbReference>
<comment type="caution">
    <text evidence="4">The sequence shown here is derived from an EMBL/GenBank/DDBJ whole genome shotgun (WGS) entry which is preliminary data.</text>
</comment>
<dbReference type="Pfam" id="PF00990">
    <property type="entry name" value="GGDEF"/>
    <property type="match status" value="1"/>
</dbReference>
<evidence type="ECO:0000259" key="1">
    <source>
        <dbReference type="PROSITE" id="PS50112"/>
    </source>
</evidence>
<name>A0ABS8IUW5_9BURK</name>
<dbReference type="NCBIfam" id="TIGR00229">
    <property type="entry name" value="sensory_box"/>
    <property type="match status" value="1"/>
</dbReference>
<dbReference type="CDD" id="cd00130">
    <property type="entry name" value="PAS"/>
    <property type="match status" value="1"/>
</dbReference>
<dbReference type="InterPro" id="IPR000160">
    <property type="entry name" value="GGDEF_dom"/>
</dbReference>
<organism evidence="4 5">
    <name type="scientific">Massilia agrisoli</name>
    <dbReference type="NCBI Taxonomy" id="2892444"/>
    <lineage>
        <taxon>Bacteria</taxon>
        <taxon>Pseudomonadati</taxon>
        <taxon>Pseudomonadota</taxon>
        <taxon>Betaproteobacteria</taxon>
        <taxon>Burkholderiales</taxon>
        <taxon>Oxalobacteraceae</taxon>
        <taxon>Telluria group</taxon>
        <taxon>Massilia</taxon>
    </lineage>
</organism>
<sequence length="313" mass="34462">MQAPKSPVADPAQVQAPQALLALALESVANAIFLTDHKGKIIWANEAFARLSGYSLADVFLRTPAILKSGKQSDDFYAQLWRTIKSGKVWQGDVIDRRKDGSLFAVDETITPLFDEQGQITHFIAIQHDITGRKQENEQARHLAYHDALTALPNRARFFDLLETALLNASCDKHMLATMFVDLDRFKPVNDTLGHHIGDQLLVAVAERIRVALRHADTVARIGGDEFVVLIDQLENTDIASRLAQKLVDTLAQPFVLEGRTIKVSASVGVSIYPSDGADSRALLMHADQAMYAAKSGGGNQFQLYCARSAQDR</sequence>
<dbReference type="InterPro" id="IPR013767">
    <property type="entry name" value="PAS_fold"/>
</dbReference>
<dbReference type="Gene3D" id="3.30.70.270">
    <property type="match status" value="1"/>
</dbReference>
<accession>A0ABS8IUW5</accession>
<dbReference type="PROSITE" id="PS50112">
    <property type="entry name" value="PAS"/>
    <property type="match status" value="1"/>
</dbReference>
<keyword evidence="4" id="KW-0808">Transferase</keyword>
<dbReference type="PROSITE" id="PS50113">
    <property type="entry name" value="PAC"/>
    <property type="match status" value="1"/>
</dbReference>
<dbReference type="EC" id="2.7.7.65" evidence="4"/>
<dbReference type="SMART" id="SM00267">
    <property type="entry name" value="GGDEF"/>
    <property type="match status" value="1"/>
</dbReference>
<feature type="domain" description="PAS" evidence="1">
    <location>
        <begin position="17"/>
        <end position="59"/>
    </location>
</feature>
<dbReference type="Pfam" id="PF00989">
    <property type="entry name" value="PAS"/>
    <property type="match status" value="1"/>
</dbReference>
<keyword evidence="4" id="KW-0548">Nucleotidyltransferase</keyword>
<dbReference type="InterPro" id="IPR043128">
    <property type="entry name" value="Rev_trsase/Diguanyl_cyclase"/>
</dbReference>
<evidence type="ECO:0000313" key="4">
    <source>
        <dbReference type="EMBL" id="MCC6071948.1"/>
    </source>
</evidence>
<dbReference type="CDD" id="cd01949">
    <property type="entry name" value="GGDEF"/>
    <property type="match status" value="1"/>
</dbReference>
<dbReference type="RefSeq" id="WP_229432821.1">
    <property type="nucleotide sequence ID" value="NZ_JAJHPV010000013.1"/>
</dbReference>
<dbReference type="InterPro" id="IPR001610">
    <property type="entry name" value="PAC"/>
</dbReference>
<keyword evidence="5" id="KW-1185">Reference proteome</keyword>
<dbReference type="PANTHER" id="PTHR46663:SF3">
    <property type="entry name" value="SLL0267 PROTEIN"/>
    <property type="match status" value="1"/>
</dbReference>
<evidence type="ECO:0000313" key="5">
    <source>
        <dbReference type="Proteomes" id="UP001198701"/>
    </source>
</evidence>
<dbReference type="SMART" id="SM00091">
    <property type="entry name" value="PAS"/>
    <property type="match status" value="1"/>
</dbReference>
<feature type="domain" description="GGDEF" evidence="3">
    <location>
        <begin position="174"/>
        <end position="307"/>
    </location>
</feature>
<gene>
    <name evidence="4" type="ORF">LMJ30_13385</name>
</gene>
<dbReference type="InterPro" id="IPR000700">
    <property type="entry name" value="PAS-assoc_C"/>
</dbReference>
<dbReference type="SMART" id="SM00086">
    <property type="entry name" value="PAC"/>
    <property type="match status" value="1"/>
</dbReference>
<proteinExistence type="predicted"/>
<dbReference type="InterPro" id="IPR035965">
    <property type="entry name" value="PAS-like_dom_sf"/>
</dbReference>